<dbReference type="Proteomes" id="UP000241426">
    <property type="component" value="Unassembled WGS sequence"/>
</dbReference>
<organism evidence="1 2">
    <name type="scientific">Photobacterium kishitanii</name>
    <dbReference type="NCBI Taxonomy" id="318456"/>
    <lineage>
        <taxon>Bacteria</taxon>
        <taxon>Pseudomonadati</taxon>
        <taxon>Pseudomonadota</taxon>
        <taxon>Gammaproteobacteria</taxon>
        <taxon>Vibrionales</taxon>
        <taxon>Vibrionaceae</taxon>
        <taxon>Photobacterium</taxon>
    </lineage>
</organism>
<comment type="caution">
    <text evidence="1">The sequence shown here is derived from an EMBL/GenBank/DDBJ whole genome shotgun (WGS) entry which is preliminary data.</text>
</comment>
<gene>
    <name evidence="1" type="ORF">C9J27_03925</name>
</gene>
<proteinExistence type="predicted"/>
<protein>
    <submittedName>
        <fullName evidence="1">Uncharacterized protein</fullName>
    </submittedName>
</protein>
<evidence type="ECO:0000313" key="1">
    <source>
        <dbReference type="EMBL" id="PSV01181.1"/>
    </source>
</evidence>
<dbReference type="EMBL" id="PYNF01000002">
    <property type="protein sequence ID" value="PSV01181.1"/>
    <property type="molecule type" value="Genomic_DNA"/>
</dbReference>
<reference evidence="1 2" key="1">
    <citation type="submission" date="2018-01" db="EMBL/GenBank/DDBJ databases">
        <title>Whole genome sequencing of Histamine producing bacteria.</title>
        <authorList>
            <person name="Butler K."/>
        </authorList>
    </citation>
    <scope>NUCLEOTIDE SEQUENCE [LARGE SCALE GENOMIC DNA]</scope>
    <source>
        <strain evidence="1 2">FS-7.2</strain>
    </source>
</reference>
<accession>A0A2T3KN12</accession>
<dbReference type="AlphaFoldDB" id="A0A2T3KN12"/>
<name>A0A2T3KN12_9GAMM</name>
<sequence>MLILGRKNGFALLDAMLAITLVAGSMAFRARVEANYHKDEIARAFSTDIANIIYGMDKRVLLDGSDMTSPAISVTGSENAYNQIKKELIGKNNSDCSGGAWNPRDPVNSQSSLINCHALNPHKLPFGLQMDFSTKTKVTPGTTNGVLTSMAIDFYSPSVASFDKNFTAYLKVPELSKVMDTPQITGSHRYVLVERSTNREITPVECDTLKTGCAIRAELVSNEGGVSESPYLRVNGDNFMIGDLKFQSNTNPSTALKCYKVDANSGAPIETTCGISLKNGKTEAVNSSTFSDGFYLSDGNVAVKCKGESGANESCGLTPIAGHGGAILRATVVSSNDIVFHNKLKNTNNSFNVNAAGFVNAGNVLSNNNVEAANKIFVKNGSAFVGKDGIYSFADPQNTNMNVKNSNAVVNANLFEVNGHAMVVNSMDTTFNGNIIKKNAARDDVAGAKTDGQIKTEYMTKQFFAGYSQITKIIPGAQTGRRYNKTNRCINGGGASEKAFFIPDKIVGRSKRIDDYVCPYAWGQRVALWRANTTAFAKTSSWTDGSGYKHDEYAISAFDLKATKSCDLSMNGWQDSGVRAVSGNAFVPYADYYTSSLRGKNNQAVDTSGTLIMFCPPSY</sequence>
<evidence type="ECO:0000313" key="2">
    <source>
        <dbReference type="Proteomes" id="UP000241426"/>
    </source>
</evidence>